<dbReference type="GO" id="GO:0004743">
    <property type="term" value="F:pyruvate kinase activity"/>
    <property type="evidence" value="ECO:0007669"/>
    <property type="project" value="UniProtKB-EC"/>
</dbReference>
<comment type="similarity">
    <text evidence="2">Belongs to the pyruvate kinase family.</text>
</comment>
<evidence type="ECO:0000313" key="13">
    <source>
        <dbReference type="EMBL" id="ADD93366.1"/>
    </source>
</evidence>
<evidence type="ECO:0000256" key="6">
    <source>
        <dbReference type="ARBA" id="ARBA00022741"/>
    </source>
</evidence>
<dbReference type="InterPro" id="IPR015793">
    <property type="entry name" value="Pyrv_Knase_brl"/>
</dbReference>
<keyword evidence="8" id="KW-0067">ATP-binding</keyword>
<dbReference type="InterPro" id="IPR040442">
    <property type="entry name" value="Pyrv_kinase-like_dom_sf"/>
</dbReference>
<evidence type="ECO:0000256" key="8">
    <source>
        <dbReference type="ARBA" id="ARBA00022840"/>
    </source>
</evidence>
<evidence type="ECO:0000256" key="5">
    <source>
        <dbReference type="ARBA" id="ARBA00022723"/>
    </source>
</evidence>
<evidence type="ECO:0000256" key="11">
    <source>
        <dbReference type="ARBA" id="ARBA00023317"/>
    </source>
</evidence>
<evidence type="ECO:0000256" key="9">
    <source>
        <dbReference type="ARBA" id="ARBA00022842"/>
    </source>
</evidence>
<keyword evidence="10" id="KW-0324">Glycolysis</keyword>
<keyword evidence="5" id="KW-0479">Metal-binding</keyword>
<dbReference type="InterPro" id="IPR001697">
    <property type="entry name" value="Pyr_Knase"/>
</dbReference>
<dbReference type="SUPFAM" id="SSF51621">
    <property type="entry name" value="Phosphoenolpyruvate/pyruvate domain"/>
    <property type="match status" value="1"/>
</dbReference>
<name>D6PCB5_9ARCH</name>
<dbReference type="GO" id="GO:0030955">
    <property type="term" value="F:potassium ion binding"/>
    <property type="evidence" value="ECO:0007669"/>
    <property type="project" value="InterPro"/>
</dbReference>
<sequence>MRRTRIVATIGPASQDESTLKSLLKAGVDVCRLNYSHGEPEHKTPIYERIRSMEKK</sequence>
<reference evidence="13" key="1">
    <citation type="journal article" date="2010" name="ISME J.">
        <title>Metagenome of the Mediterranean deep chlorophyll maximum studied by direct and fosmid library 454 pyrosequencing.</title>
        <authorList>
            <person name="Ghai R."/>
            <person name="Martin-Cuadrado A.B."/>
            <person name="Molto A.G."/>
            <person name="Heredia I.G."/>
            <person name="Cabrera R."/>
            <person name="Martin J."/>
            <person name="Verdu M."/>
            <person name="Deschamps P."/>
            <person name="Moreira D."/>
            <person name="Lopez-Garcia P."/>
            <person name="Mira A."/>
            <person name="Rodriguez-Valera F."/>
        </authorList>
    </citation>
    <scope>NUCLEOTIDE SEQUENCE</scope>
</reference>
<dbReference type="GO" id="GO:0000287">
    <property type="term" value="F:magnesium ion binding"/>
    <property type="evidence" value="ECO:0007669"/>
    <property type="project" value="InterPro"/>
</dbReference>
<evidence type="ECO:0000256" key="2">
    <source>
        <dbReference type="ARBA" id="ARBA00008663"/>
    </source>
</evidence>
<dbReference type="Pfam" id="PF00224">
    <property type="entry name" value="PK"/>
    <property type="match status" value="1"/>
</dbReference>
<protein>
    <recommendedName>
        <fullName evidence="3">pyruvate kinase</fullName>
        <ecNumber evidence="3">2.7.1.40</ecNumber>
    </recommendedName>
</protein>
<dbReference type="GO" id="GO:0016301">
    <property type="term" value="F:kinase activity"/>
    <property type="evidence" value="ECO:0007669"/>
    <property type="project" value="UniProtKB-KW"/>
</dbReference>
<keyword evidence="4" id="KW-0808">Transferase</keyword>
<dbReference type="PANTHER" id="PTHR11817">
    <property type="entry name" value="PYRUVATE KINASE"/>
    <property type="match status" value="1"/>
</dbReference>
<dbReference type="Gene3D" id="3.20.20.60">
    <property type="entry name" value="Phosphoenolpyruvate-binding domains"/>
    <property type="match status" value="1"/>
</dbReference>
<keyword evidence="6" id="KW-0547">Nucleotide-binding</keyword>
<dbReference type="GO" id="GO:0005524">
    <property type="term" value="F:ATP binding"/>
    <property type="evidence" value="ECO:0007669"/>
    <property type="project" value="UniProtKB-KW"/>
</dbReference>
<evidence type="ECO:0000256" key="10">
    <source>
        <dbReference type="ARBA" id="ARBA00023152"/>
    </source>
</evidence>
<dbReference type="InterPro" id="IPR015813">
    <property type="entry name" value="Pyrv/PenolPyrv_kinase-like_dom"/>
</dbReference>
<evidence type="ECO:0000259" key="12">
    <source>
        <dbReference type="Pfam" id="PF00224"/>
    </source>
</evidence>
<proteinExistence type="inferred from homology"/>
<evidence type="ECO:0000256" key="4">
    <source>
        <dbReference type="ARBA" id="ARBA00022679"/>
    </source>
</evidence>
<dbReference type="EMBL" id="GU942978">
    <property type="protein sequence ID" value="ADD93366.1"/>
    <property type="molecule type" value="Genomic_DNA"/>
</dbReference>
<feature type="domain" description="Pyruvate kinase barrel" evidence="12">
    <location>
        <begin position="1"/>
        <end position="56"/>
    </location>
</feature>
<comment type="pathway">
    <text evidence="1">Carbohydrate degradation; glycolysis; pyruvate from D-glyceraldehyde 3-phosphate: step 5/5.</text>
</comment>
<accession>D6PCB5</accession>
<keyword evidence="9" id="KW-0460">Magnesium</keyword>
<keyword evidence="11" id="KW-0670">Pyruvate</keyword>
<dbReference type="AlphaFoldDB" id="D6PCB5"/>
<keyword evidence="7" id="KW-0418">Kinase</keyword>
<evidence type="ECO:0000256" key="7">
    <source>
        <dbReference type="ARBA" id="ARBA00022777"/>
    </source>
</evidence>
<evidence type="ECO:0000256" key="1">
    <source>
        <dbReference type="ARBA" id="ARBA00004997"/>
    </source>
</evidence>
<evidence type="ECO:0000256" key="3">
    <source>
        <dbReference type="ARBA" id="ARBA00012142"/>
    </source>
</evidence>
<organism evidence="13">
    <name type="scientific">uncultured archaeon MedDCM-OCT-S11-C473</name>
    <dbReference type="NCBI Taxonomy" id="743104"/>
    <lineage>
        <taxon>Archaea</taxon>
        <taxon>environmental samples</taxon>
    </lineage>
</organism>
<dbReference type="EC" id="2.7.1.40" evidence="3"/>